<dbReference type="GO" id="GO:0006529">
    <property type="term" value="P:asparagine biosynthetic process"/>
    <property type="evidence" value="ECO:0007669"/>
    <property type="project" value="UniProtKB-KW"/>
</dbReference>
<feature type="region of interest" description="Disordered" evidence="11">
    <location>
        <begin position="663"/>
        <end position="683"/>
    </location>
</feature>
<dbReference type="GO" id="GO:0004066">
    <property type="term" value="F:asparagine synthase (glutamine-hydrolyzing) activity"/>
    <property type="evidence" value="ECO:0007669"/>
    <property type="project" value="UniProtKB-EC"/>
</dbReference>
<dbReference type="InterPro" id="IPR051786">
    <property type="entry name" value="ASN_synthetase/amidase"/>
</dbReference>
<dbReference type="PIRSF" id="PIRSF001589">
    <property type="entry name" value="Asn_synthetase_glu-h"/>
    <property type="match status" value="1"/>
</dbReference>
<dbReference type="EMBL" id="BLXX01000004">
    <property type="protein sequence ID" value="GFO59333.1"/>
    <property type="molecule type" value="Genomic_DNA"/>
</dbReference>
<keyword evidence="6 8" id="KW-0315">Glutamine amidotransferase</keyword>
<evidence type="ECO:0000256" key="4">
    <source>
        <dbReference type="ARBA" id="ARBA00022741"/>
    </source>
</evidence>
<keyword evidence="5 9" id="KW-0067">ATP-binding</keyword>
<comment type="catalytic activity">
    <reaction evidence="7">
        <text>L-aspartate + L-glutamine + ATP + H2O = L-asparagine + L-glutamate + AMP + diphosphate + H(+)</text>
        <dbReference type="Rhea" id="RHEA:12228"/>
        <dbReference type="ChEBI" id="CHEBI:15377"/>
        <dbReference type="ChEBI" id="CHEBI:15378"/>
        <dbReference type="ChEBI" id="CHEBI:29985"/>
        <dbReference type="ChEBI" id="CHEBI:29991"/>
        <dbReference type="ChEBI" id="CHEBI:30616"/>
        <dbReference type="ChEBI" id="CHEBI:33019"/>
        <dbReference type="ChEBI" id="CHEBI:58048"/>
        <dbReference type="ChEBI" id="CHEBI:58359"/>
        <dbReference type="ChEBI" id="CHEBI:456215"/>
        <dbReference type="EC" id="6.3.5.4"/>
    </reaction>
</comment>
<dbReference type="PANTHER" id="PTHR43284">
    <property type="entry name" value="ASPARAGINE SYNTHETASE (GLUTAMINE-HYDROLYZING)"/>
    <property type="match status" value="1"/>
</dbReference>
<dbReference type="InterPro" id="IPR033738">
    <property type="entry name" value="AsnB_N"/>
</dbReference>
<comment type="pathway">
    <text evidence="1">Amino-acid biosynthesis; L-asparagine biosynthesis; L-asparagine from L-aspartate (L-Gln route): step 1/1.</text>
</comment>
<evidence type="ECO:0000313" key="13">
    <source>
        <dbReference type="EMBL" id="GFO59333.1"/>
    </source>
</evidence>
<dbReference type="RefSeq" id="WP_183354174.1">
    <property type="nucleotide sequence ID" value="NZ_BLXX01000004.1"/>
</dbReference>
<dbReference type="InterPro" id="IPR014729">
    <property type="entry name" value="Rossmann-like_a/b/a_fold"/>
</dbReference>
<evidence type="ECO:0000256" key="3">
    <source>
        <dbReference type="ARBA" id="ARBA00012737"/>
    </source>
</evidence>
<evidence type="ECO:0000256" key="8">
    <source>
        <dbReference type="PIRSR" id="PIRSR001589-1"/>
    </source>
</evidence>
<keyword evidence="8" id="KW-0028">Amino-acid biosynthesis</keyword>
<evidence type="ECO:0000256" key="7">
    <source>
        <dbReference type="ARBA" id="ARBA00048741"/>
    </source>
</evidence>
<proteinExistence type="inferred from homology"/>
<feature type="active site" description="For GATase activity" evidence="8">
    <location>
        <position position="2"/>
    </location>
</feature>
<evidence type="ECO:0000259" key="12">
    <source>
        <dbReference type="PROSITE" id="PS51278"/>
    </source>
</evidence>
<dbReference type="InterPro" id="IPR029055">
    <property type="entry name" value="Ntn_hydrolases_N"/>
</dbReference>
<evidence type="ECO:0000256" key="9">
    <source>
        <dbReference type="PIRSR" id="PIRSR001589-2"/>
    </source>
</evidence>
<dbReference type="Gene3D" id="3.60.20.10">
    <property type="entry name" value="Glutamine Phosphoribosylpyrophosphate, subunit 1, domain 1"/>
    <property type="match status" value="1"/>
</dbReference>
<evidence type="ECO:0000256" key="6">
    <source>
        <dbReference type="ARBA" id="ARBA00022962"/>
    </source>
</evidence>
<comment type="caution">
    <text evidence="13">The sequence shown here is derived from an EMBL/GenBank/DDBJ whole genome shotgun (WGS) entry which is preliminary data.</text>
</comment>
<dbReference type="Gene3D" id="3.40.50.620">
    <property type="entry name" value="HUPs"/>
    <property type="match status" value="1"/>
</dbReference>
<evidence type="ECO:0000256" key="5">
    <source>
        <dbReference type="ARBA" id="ARBA00022840"/>
    </source>
</evidence>
<feature type="binding site" evidence="9">
    <location>
        <position position="109"/>
    </location>
    <ligand>
        <name>L-glutamine</name>
        <dbReference type="ChEBI" id="CHEBI:58359"/>
    </ligand>
</feature>
<dbReference type="PROSITE" id="PS51278">
    <property type="entry name" value="GATASE_TYPE_2"/>
    <property type="match status" value="1"/>
</dbReference>
<dbReference type="EC" id="6.3.5.4" evidence="3"/>
<keyword evidence="8" id="KW-0061">Asparagine biosynthesis</keyword>
<sequence>MCGIAGYLDFSRSTAPVALLERVARMVGTLEERGPDGRGHWCDAEAGVALGHTRLAILDLSREGHQPMHSACGRYVITFNGEIYNFVELRRELEVVQAAGESKWRGHSDTEVLLRGFAVWGVTRTLAKAVGMFAFALWDGGERRLYLGRDRLGEKPLYYGWQGEHFLFGSQLKALRAHPAWRGGVSRASLTAFLRFGYLPAPHSIYQDVLALLPGTLLVLDCRPDAPRRLPEPHPYWSLLKAAESGTNHLFRGSAEAAAERLDTLLRRSVRQQMMADVPLGAFLSGGVDSSTVVALMQAQSGTPVRTFTIGFEDQGYNEAAYASEVARHLGTRHCELMVTPRDALELIPRLPELYDEPFADASQIPTHLLSRLTRRHVTVSLSGDGGDELFGGYNRYLWVEEIWDRIALFPKPLRRLAARLATALSPAGWDRLFARLEPVLPERLRVPTPGGKLHKLASVLDVDDPLGMYRRLVSQWTDPSRLVWGGREPAALVDDPAAGPARRSLAEQMMFLDALTYLPGDILVKVDRASMGAGLESRTPFLDHRVVEFSWQLPLSFKLRGGEGKWLLRQVLYRYVPKELIERPKAGFAVPLESWLRGPLRPWAEELLDARRMEEEGYLNPAPIRAAWREHLSGRYNRQYPLWNVLMFQAWLEAQGAHEAHEAHGAHGAQGPGAARVGELPR</sequence>
<dbReference type="InterPro" id="IPR017932">
    <property type="entry name" value="GATase_2_dom"/>
</dbReference>
<dbReference type="Proteomes" id="UP000556026">
    <property type="component" value="Unassembled WGS sequence"/>
</dbReference>
<accession>A0A6V8MHS8</accession>
<feature type="site" description="Important for beta-aspartyl-AMP intermediate formation" evidence="10">
    <location>
        <position position="385"/>
    </location>
</feature>
<comment type="similarity">
    <text evidence="2">Belongs to the asparagine synthetase family.</text>
</comment>
<feature type="domain" description="Glutamine amidotransferase type-2" evidence="12">
    <location>
        <begin position="2"/>
        <end position="223"/>
    </location>
</feature>
<dbReference type="GO" id="GO:0005524">
    <property type="term" value="F:ATP binding"/>
    <property type="evidence" value="ECO:0007669"/>
    <property type="project" value="UniProtKB-KW"/>
</dbReference>
<reference evidence="14" key="1">
    <citation type="submission" date="2020-06" db="EMBL/GenBank/DDBJ databases">
        <title>Draft genomic sequence of Geomonas sp. Red330.</title>
        <authorList>
            <person name="Itoh H."/>
            <person name="Zhenxing X."/>
            <person name="Ushijima N."/>
            <person name="Masuda Y."/>
            <person name="Shiratori Y."/>
            <person name="Senoo K."/>
        </authorList>
    </citation>
    <scope>NUCLEOTIDE SEQUENCE [LARGE SCALE GENOMIC DNA]</scope>
    <source>
        <strain evidence="14">Red330</strain>
    </source>
</reference>
<organism evidence="13 14">
    <name type="scientific">Geomonas silvestris</name>
    <dbReference type="NCBI Taxonomy" id="2740184"/>
    <lineage>
        <taxon>Bacteria</taxon>
        <taxon>Pseudomonadati</taxon>
        <taxon>Thermodesulfobacteriota</taxon>
        <taxon>Desulfuromonadia</taxon>
        <taxon>Geobacterales</taxon>
        <taxon>Geobacteraceae</taxon>
        <taxon>Geomonas</taxon>
    </lineage>
</organism>
<dbReference type="AlphaFoldDB" id="A0A6V8MHS8"/>
<dbReference type="SUPFAM" id="SSF52402">
    <property type="entry name" value="Adenine nucleotide alpha hydrolases-like"/>
    <property type="match status" value="1"/>
</dbReference>
<dbReference type="Pfam" id="PF00733">
    <property type="entry name" value="Asn_synthase"/>
    <property type="match status" value="1"/>
</dbReference>
<feature type="binding site" evidence="9">
    <location>
        <begin position="383"/>
        <end position="384"/>
    </location>
    <ligand>
        <name>ATP</name>
        <dbReference type="ChEBI" id="CHEBI:30616"/>
    </ligand>
</feature>
<protein>
    <recommendedName>
        <fullName evidence="3">asparagine synthase (glutamine-hydrolyzing)</fullName>
        <ecNumber evidence="3">6.3.5.4</ecNumber>
    </recommendedName>
</protein>
<dbReference type="GO" id="GO:0005829">
    <property type="term" value="C:cytosol"/>
    <property type="evidence" value="ECO:0007669"/>
    <property type="project" value="TreeGrafter"/>
</dbReference>
<evidence type="ECO:0000256" key="1">
    <source>
        <dbReference type="ARBA" id="ARBA00005187"/>
    </source>
</evidence>
<dbReference type="NCBIfam" id="TIGR01536">
    <property type="entry name" value="asn_synth_AEB"/>
    <property type="match status" value="1"/>
</dbReference>
<evidence type="ECO:0000256" key="2">
    <source>
        <dbReference type="ARBA" id="ARBA00005752"/>
    </source>
</evidence>
<name>A0A6V8MHS8_9BACT</name>
<dbReference type="PANTHER" id="PTHR43284:SF1">
    <property type="entry name" value="ASPARAGINE SYNTHETASE"/>
    <property type="match status" value="1"/>
</dbReference>
<dbReference type="CDD" id="cd01991">
    <property type="entry name" value="Asn_synthase_B_C"/>
    <property type="match status" value="1"/>
</dbReference>
<dbReference type="InterPro" id="IPR001962">
    <property type="entry name" value="Asn_synthase"/>
</dbReference>
<keyword evidence="14" id="KW-1185">Reference proteome</keyword>
<keyword evidence="4 9" id="KW-0547">Nucleotide-binding</keyword>
<dbReference type="InterPro" id="IPR006426">
    <property type="entry name" value="Asn_synth_AEB"/>
</dbReference>
<gene>
    <name evidence="13" type="ORF">GMST_16580</name>
</gene>
<evidence type="ECO:0000256" key="11">
    <source>
        <dbReference type="SAM" id="MobiDB-lite"/>
    </source>
</evidence>
<feature type="binding site" evidence="9">
    <location>
        <position position="310"/>
    </location>
    <ligand>
        <name>ATP</name>
        <dbReference type="ChEBI" id="CHEBI:30616"/>
    </ligand>
</feature>
<dbReference type="Pfam" id="PF13522">
    <property type="entry name" value="GATase_6"/>
    <property type="match status" value="1"/>
</dbReference>
<evidence type="ECO:0000256" key="10">
    <source>
        <dbReference type="PIRSR" id="PIRSR001589-3"/>
    </source>
</evidence>
<feature type="compositionally biased region" description="Low complexity" evidence="11">
    <location>
        <begin position="667"/>
        <end position="676"/>
    </location>
</feature>
<dbReference type="SUPFAM" id="SSF56235">
    <property type="entry name" value="N-terminal nucleophile aminohydrolases (Ntn hydrolases)"/>
    <property type="match status" value="1"/>
</dbReference>
<evidence type="ECO:0000313" key="14">
    <source>
        <dbReference type="Proteomes" id="UP000556026"/>
    </source>
</evidence>
<dbReference type="CDD" id="cd00712">
    <property type="entry name" value="AsnB"/>
    <property type="match status" value="1"/>
</dbReference>